<name>A0A094W718_9BACT</name>
<protein>
    <submittedName>
        <fullName evidence="1">Uncharacterized protein</fullName>
    </submittedName>
</protein>
<evidence type="ECO:0000313" key="1">
    <source>
        <dbReference type="EMBL" id="KGA93278.1"/>
    </source>
</evidence>
<proteinExistence type="predicted"/>
<gene>
    <name evidence="1" type="ORF">LptCag_0314</name>
</gene>
<reference evidence="1 2" key="1">
    <citation type="submission" date="2014-06" db="EMBL/GenBank/DDBJ databases">
        <title>Draft genome sequence of iron oxidizing acidophile Leptospirillum ferriphilum DSM14647.</title>
        <authorList>
            <person name="Cardenas J.P."/>
            <person name="Lazcano M."/>
            <person name="Ossandon F.J."/>
            <person name="Corbett M."/>
            <person name="Holmes D.S."/>
            <person name="Watkin E."/>
        </authorList>
    </citation>
    <scope>NUCLEOTIDE SEQUENCE [LARGE SCALE GENOMIC DNA]</scope>
    <source>
        <strain evidence="1 2">DSM 14647</strain>
    </source>
</reference>
<organism evidence="1 2">
    <name type="scientific">Leptospirillum ferriphilum</name>
    <dbReference type="NCBI Taxonomy" id="178606"/>
    <lineage>
        <taxon>Bacteria</taxon>
        <taxon>Pseudomonadati</taxon>
        <taxon>Nitrospirota</taxon>
        <taxon>Nitrospiria</taxon>
        <taxon>Nitrospirales</taxon>
        <taxon>Nitrospiraceae</taxon>
        <taxon>Leptospirillum</taxon>
    </lineage>
</organism>
<comment type="caution">
    <text evidence="1">The sequence shown here is derived from an EMBL/GenBank/DDBJ whole genome shotgun (WGS) entry which is preliminary data.</text>
</comment>
<dbReference type="EMBL" id="JPGK01000007">
    <property type="protein sequence ID" value="KGA93278.1"/>
    <property type="molecule type" value="Genomic_DNA"/>
</dbReference>
<dbReference type="AlphaFoldDB" id="A0A094W718"/>
<sequence length="43" mass="4646">MKNNEVSGGEKPFRGRKINRSGGERFVLTTLGAIDSIAPFASH</sequence>
<dbReference type="Proteomes" id="UP000029452">
    <property type="component" value="Unassembled WGS sequence"/>
</dbReference>
<accession>A0A094W718</accession>
<evidence type="ECO:0000313" key="2">
    <source>
        <dbReference type="Proteomes" id="UP000029452"/>
    </source>
</evidence>